<gene>
    <name evidence="2" type="ORF">CH371_09870</name>
</gene>
<proteinExistence type="predicted"/>
<name>A0A2M9ZBU4_9LEPT</name>
<dbReference type="Proteomes" id="UP000231912">
    <property type="component" value="Unassembled WGS sequence"/>
</dbReference>
<protein>
    <submittedName>
        <fullName evidence="2">Uncharacterized protein</fullName>
    </submittedName>
</protein>
<dbReference type="EMBL" id="NPDT01000003">
    <property type="protein sequence ID" value="PJZ65842.1"/>
    <property type="molecule type" value="Genomic_DNA"/>
</dbReference>
<sequence>MQFPKKLPPIFQNGDFSLILKIFSGYCVLRIILGVWATAGLGCSASLYLEKDPTGWFARIFYGFFTILVFTLIFMRYLRVTVAGSWKAIRYILLVHCFALAVLGVFLLELSIPKSPIVEMDKQGSGNEAILFFADSAISMFWYLFYTLSRRIQSYYNVNPQKDF</sequence>
<keyword evidence="1" id="KW-0812">Transmembrane</keyword>
<evidence type="ECO:0000256" key="1">
    <source>
        <dbReference type="SAM" id="Phobius"/>
    </source>
</evidence>
<feature type="transmembrane region" description="Helical" evidence="1">
    <location>
        <begin position="27"/>
        <end position="48"/>
    </location>
</feature>
<feature type="transmembrane region" description="Helical" evidence="1">
    <location>
        <begin position="91"/>
        <end position="110"/>
    </location>
</feature>
<keyword evidence="1" id="KW-0472">Membrane</keyword>
<organism evidence="2 3">
    <name type="scientific">Leptospira wolffii</name>
    <dbReference type="NCBI Taxonomy" id="409998"/>
    <lineage>
        <taxon>Bacteria</taxon>
        <taxon>Pseudomonadati</taxon>
        <taxon>Spirochaetota</taxon>
        <taxon>Spirochaetia</taxon>
        <taxon>Leptospirales</taxon>
        <taxon>Leptospiraceae</taxon>
        <taxon>Leptospira</taxon>
    </lineage>
</organism>
<feature type="transmembrane region" description="Helical" evidence="1">
    <location>
        <begin position="130"/>
        <end position="148"/>
    </location>
</feature>
<feature type="transmembrane region" description="Helical" evidence="1">
    <location>
        <begin position="60"/>
        <end position="79"/>
    </location>
</feature>
<dbReference type="AlphaFoldDB" id="A0A2M9ZBU4"/>
<evidence type="ECO:0000313" key="2">
    <source>
        <dbReference type="EMBL" id="PJZ65842.1"/>
    </source>
</evidence>
<keyword evidence="1" id="KW-1133">Transmembrane helix</keyword>
<reference evidence="2 3" key="1">
    <citation type="submission" date="2017-07" db="EMBL/GenBank/DDBJ databases">
        <title>Leptospira spp. isolated from tropical soils.</title>
        <authorList>
            <person name="Thibeaux R."/>
            <person name="Iraola G."/>
            <person name="Ferres I."/>
            <person name="Bierque E."/>
            <person name="Girault D."/>
            <person name="Soupe-Gilbert M.-E."/>
            <person name="Picardeau M."/>
            <person name="Goarant C."/>
        </authorList>
    </citation>
    <scope>NUCLEOTIDE SEQUENCE [LARGE SCALE GENOMIC DNA]</scope>
    <source>
        <strain evidence="2 3">FH2-C-A2</strain>
    </source>
</reference>
<comment type="caution">
    <text evidence="2">The sequence shown here is derived from an EMBL/GenBank/DDBJ whole genome shotgun (WGS) entry which is preliminary data.</text>
</comment>
<accession>A0A2M9ZBU4</accession>
<evidence type="ECO:0000313" key="3">
    <source>
        <dbReference type="Proteomes" id="UP000231912"/>
    </source>
</evidence>